<dbReference type="EMBL" id="CP036262">
    <property type="protein sequence ID" value="QDS96086.1"/>
    <property type="molecule type" value="Genomic_DNA"/>
</dbReference>
<organism evidence="2 3">
    <name type="scientific">Roseimaritima multifibrata</name>
    <dbReference type="NCBI Taxonomy" id="1930274"/>
    <lineage>
        <taxon>Bacteria</taxon>
        <taxon>Pseudomonadati</taxon>
        <taxon>Planctomycetota</taxon>
        <taxon>Planctomycetia</taxon>
        <taxon>Pirellulales</taxon>
        <taxon>Pirellulaceae</taxon>
        <taxon>Roseimaritima</taxon>
    </lineage>
</organism>
<feature type="region of interest" description="Disordered" evidence="1">
    <location>
        <begin position="48"/>
        <end position="68"/>
    </location>
</feature>
<evidence type="ECO:0000313" key="3">
    <source>
        <dbReference type="Proteomes" id="UP000320672"/>
    </source>
</evidence>
<evidence type="ECO:0000313" key="2">
    <source>
        <dbReference type="EMBL" id="QDS96086.1"/>
    </source>
</evidence>
<keyword evidence="3" id="KW-1185">Reference proteome</keyword>
<name>A0A517MMH4_9BACT</name>
<sequence>MNEVNLLESLGQVSASESGQIFRDFRRGHVREMVCEVVAAEVTELCGSEHDPTSSDVCRAGSSSGRVL</sequence>
<protein>
    <submittedName>
        <fullName evidence="2">Uncharacterized protein</fullName>
    </submittedName>
</protein>
<dbReference type="AlphaFoldDB" id="A0A517MMH4"/>
<gene>
    <name evidence="2" type="ORF">FF011L_48900</name>
</gene>
<dbReference type="Proteomes" id="UP000320672">
    <property type="component" value="Chromosome"/>
</dbReference>
<evidence type="ECO:0000256" key="1">
    <source>
        <dbReference type="SAM" id="MobiDB-lite"/>
    </source>
</evidence>
<dbReference type="KEGG" id="rml:FF011L_48900"/>
<reference evidence="2 3" key="1">
    <citation type="submission" date="2019-02" db="EMBL/GenBank/DDBJ databases">
        <title>Deep-cultivation of Planctomycetes and their phenomic and genomic characterization uncovers novel biology.</title>
        <authorList>
            <person name="Wiegand S."/>
            <person name="Jogler M."/>
            <person name="Boedeker C."/>
            <person name="Pinto D."/>
            <person name="Vollmers J."/>
            <person name="Rivas-Marin E."/>
            <person name="Kohn T."/>
            <person name="Peeters S.H."/>
            <person name="Heuer A."/>
            <person name="Rast P."/>
            <person name="Oberbeckmann S."/>
            <person name="Bunk B."/>
            <person name="Jeske O."/>
            <person name="Meyerdierks A."/>
            <person name="Storesund J.E."/>
            <person name="Kallscheuer N."/>
            <person name="Luecker S."/>
            <person name="Lage O.M."/>
            <person name="Pohl T."/>
            <person name="Merkel B.J."/>
            <person name="Hornburger P."/>
            <person name="Mueller R.-W."/>
            <person name="Bruemmer F."/>
            <person name="Labrenz M."/>
            <person name="Spormann A.M."/>
            <person name="Op den Camp H."/>
            <person name="Overmann J."/>
            <person name="Amann R."/>
            <person name="Jetten M.S.M."/>
            <person name="Mascher T."/>
            <person name="Medema M.H."/>
            <person name="Devos D.P."/>
            <person name="Kaster A.-K."/>
            <person name="Ovreas L."/>
            <person name="Rohde M."/>
            <person name="Galperin M.Y."/>
            <person name="Jogler C."/>
        </authorList>
    </citation>
    <scope>NUCLEOTIDE SEQUENCE [LARGE SCALE GENOMIC DNA]</scope>
    <source>
        <strain evidence="2 3">FF011L</strain>
    </source>
</reference>
<accession>A0A517MMH4</accession>
<proteinExistence type="predicted"/>